<gene>
    <name evidence="13" type="ORF">CYMTET_32463</name>
</gene>
<evidence type="ECO:0000256" key="8">
    <source>
        <dbReference type="ARBA" id="ARBA00030717"/>
    </source>
</evidence>
<comment type="catalytic activity">
    <reaction evidence="9">
        <text>(2S)-2-[5-amino-1-(5-phospho-beta-D-ribosyl)imidazole-4-carboxamido]succinate = 5-amino-1-(5-phospho-beta-D-ribosyl)imidazole-4-carboxamide + fumarate</text>
        <dbReference type="Rhea" id="RHEA:23920"/>
        <dbReference type="ChEBI" id="CHEBI:29806"/>
        <dbReference type="ChEBI" id="CHEBI:58443"/>
        <dbReference type="ChEBI" id="CHEBI:58475"/>
        <dbReference type="EC" id="4.3.2.2"/>
    </reaction>
</comment>
<dbReference type="EC" id="4.3.2.2" evidence="4 9"/>
<dbReference type="InterPro" id="IPR022761">
    <property type="entry name" value="Fumarate_lyase_N"/>
</dbReference>
<organism evidence="13 14">
    <name type="scientific">Cymbomonas tetramitiformis</name>
    <dbReference type="NCBI Taxonomy" id="36881"/>
    <lineage>
        <taxon>Eukaryota</taxon>
        <taxon>Viridiplantae</taxon>
        <taxon>Chlorophyta</taxon>
        <taxon>Pyramimonadophyceae</taxon>
        <taxon>Pyramimonadales</taxon>
        <taxon>Pyramimonadaceae</taxon>
        <taxon>Cymbomonas</taxon>
    </lineage>
</organism>
<evidence type="ECO:0000256" key="3">
    <source>
        <dbReference type="ARBA" id="ARBA00008273"/>
    </source>
</evidence>
<dbReference type="SUPFAM" id="SSF48557">
    <property type="entry name" value="L-aspartase-like"/>
    <property type="match status" value="1"/>
</dbReference>
<evidence type="ECO:0000313" key="13">
    <source>
        <dbReference type="EMBL" id="KAK3258486.1"/>
    </source>
</evidence>
<comment type="caution">
    <text evidence="13">The sequence shown here is derived from an EMBL/GenBank/DDBJ whole genome shotgun (WGS) entry which is preliminary data.</text>
</comment>
<dbReference type="Pfam" id="PF00206">
    <property type="entry name" value="Lyase_1"/>
    <property type="match status" value="1"/>
</dbReference>
<dbReference type="Gene3D" id="1.20.200.10">
    <property type="entry name" value="Fumarase/aspartase (Central domain)"/>
    <property type="match status" value="1"/>
</dbReference>
<proteinExistence type="inferred from homology"/>
<evidence type="ECO:0000313" key="14">
    <source>
        <dbReference type="Proteomes" id="UP001190700"/>
    </source>
</evidence>
<sequence>MFNAGCSSIVRSTISLRTVQNQSGSHSSKRRPLVVASRSKLCKDSQLSRSGKRLFGSGACRAACNEAVPSSWGEEKSPALEALTAISPIDGRYGSKIASLRQIFSEYGLIRYRVLVEVRWLQMLSNLPEVTEVPPFSQETNDYLEELLKDFNVEDAQKVKDVERVTNHDVKAIEYVLKEFFEEVPELAAAKEFTHFACTSEDINNLCHALMMKDAVEKEVVPAMESVIDAVATLAEDLAEVPLLSRTHGQPASPSTMGKELANTAYRLHRQREQLAAIPFLGKIAGAVGNYNAHLSAYPEVDWQTVAHKFVRSLGLEVNPYTTQIEPHDYLAECFHAICRFNVVLLDFDRDVWGYISLGYFKQKVIAGEVGSSTMPHKVNPIDFENSEGNLGIANALLEHLATKLPISRWQRDLTDSTVLRNLGVGIGHSLLSYSSTLRGMSKLEPNEAAMDADLEATWEVLAEPIQTIMRRHGVDEPYEKLKALTRGQKITKDSLKAFCQVDQAVPGLSGETDAAVTGHPGVSSRAAIKGSDR</sequence>
<dbReference type="InterPro" id="IPR024083">
    <property type="entry name" value="Fumarase/histidase_N"/>
</dbReference>
<feature type="region of interest" description="Disordered" evidence="10">
    <location>
        <begin position="511"/>
        <end position="534"/>
    </location>
</feature>
<feature type="domain" description="Adenylosuccinate lyase PurB C-terminal" evidence="12">
    <location>
        <begin position="408"/>
        <end position="502"/>
    </location>
</feature>
<dbReference type="EMBL" id="LGRX02019495">
    <property type="protein sequence ID" value="KAK3258486.1"/>
    <property type="molecule type" value="Genomic_DNA"/>
</dbReference>
<evidence type="ECO:0000256" key="6">
    <source>
        <dbReference type="ARBA" id="ARBA00022755"/>
    </source>
</evidence>
<dbReference type="GO" id="GO:0006188">
    <property type="term" value="P:IMP biosynthetic process"/>
    <property type="evidence" value="ECO:0007669"/>
    <property type="project" value="InterPro"/>
</dbReference>
<comment type="similarity">
    <text evidence="3 9">Belongs to the lyase 1 family. Adenylosuccinate lyase subfamily.</text>
</comment>
<evidence type="ECO:0000259" key="12">
    <source>
        <dbReference type="Pfam" id="PF08328"/>
    </source>
</evidence>
<dbReference type="GO" id="GO:0004018">
    <property type="term" value="F:N6-(1,2-dicarboxyethyl)AMP AMP-lyase (fumarate-forming) activity"/>
    <property type="evidence" value="ECO:0007669"/>
    <property type="project" value="InterPro"/>
</dbReference>
<evidence type="ECO:0000256" key="10">
    <source>
        <dbReference type="SAM" id="MobiDB-lite"/>
    </source>
</evidence>
<dbReference type="AlphaFoldDB" id="A0AAE0FFP2"/>
<dbReference type="NCBIfam" id="NF006764">
    <property type="entry name" value="PRK09285.1"/>
    <property type="match status" value="1"/>
</dbReference>
<dbReference type="PROSITE" id="PS00163">
    <property type="entry name" value="FUMARATE_LYASES"/>
    <property type="match status" value="1"/>
</dbReference>
<dbReference type="InterPro" id="IPR047136">
    <property type="entry name" value="PurB_bact"/>
</dbReference>
<evidence type="ECO:0000256" key="5">
    <source>
        <dbReference type="ARBA" id="ARBA00017058"/>
    </source>
</evidence>
<protein>
    <recommendedName>
        <fullName evidence="5 9">Adenylosuccinate lyase</fullName>
        <shortName evidence="9">ASL</shortName>
        <ecNumber evidence="4 9">4.3.2.2</ecNumber>
    </recommendedName>
    <alternativeName>
        <fullName evidence="8 9">Adenylosuccinase</fullName>
    </alternativeName>
</protein>
<dbReference type="CDD" id="cd01598">
    <property type="entry name" value="PurB"/>
    <property type="match status" value="1"/>
</dbReference>
<dbReference type="Proteomes" id="UP001190700">
    <property type="component" value="Unassembled WGS sequence"/>
</dbReference>
<comment type="pathway">
    <text evidence="1 9">Purine metabolism; IMP biosynthesis via de novo pathway; 5-amino-1-(5-phospho-D-ribosyl)imidazole-4-carboxamide from 5-amino-1-(5-phospho-D-ribosyl)imidazole-4-carboxylate: step 2/2.</text>
</comment>
<keyword evidence="14" id="KW-1185">Reference proteome</keyword>
<dbReference type="Gene3D" id="1.10.40.30">
    <property type="entry name" value="Fumarase/aspartase (C-terminal domain)"/>
    <property type="match status" value="1"/>
</dbReference>
<evidence type="ECO:0000256" key="2">
    <source>
        <dbReference type="ARBA" id="ARBA00004734"/>
    </source>
</evidence>
<comment type="catalytic activity">
    <reaction evidence="9">
        <text>N(6)-(1,2-dicarboxyethyl)-AMP = fumarate + AMP</text>
        <dbReference type="Rhea" id="RHEA:16853"/>
        <dbReference type="ChEBI" id="CHEBI:29806"/>
        <dbReference type="ChEBI" id="CHEBI:57567"/>
        <dbReference type="ChEBI" id="CHEBI:456215"/>
        <dbReference type="EC" id="4.3.2.2"/>
    </reaction>
</comment>
<accession>A0AAE0FFP2</accession>
<comment type="pathway">
    <text evidence="2 9">Purine metabolism; AMP biosynthesis via de novo pathway; AMP from IMP: step 2/2.</text>
</comment>
<dbReference type="Gene3D" id="1.10.275.10">
    <property type="entry name" value="Fumarase/aspartase (N-terminal domain)"/>
    <property type="match status" value="1"/>
</dbReference>
<dbReference type="NCBIfam" id="TIGR00928">
    <property type="entry name" value="purB"/>
    <property type="match status" value="1"/>
</dbReference>
<dbReference type="PANTHER" id="PTHR43411">
    <property type="entry name" value="ADENYLOSUCCINATE LYASE"/>
    <property type="match status" value="1"/>
</dbReference>
<dbReference type="InterPro" id="IPR004769">
    <property type="entry name" value="Pur_lyase"/>
</dbReference>
<feature type="domain" description="Fumarate lyase N-terminal" evidence="11">
    <location>
        <begin position="91"/>
        <end position="389"/>
    </location>
</feature>
<evidence type="ECO:0000256" key="7">
    <source>
        <dbReference type="ARBA" id="ARBA00023239"/>
    </source>
</evidence>
<keyword evidence="7 9" id="KW-0456">Lyase</keyword>
<evidence type="ECO:0000256" key="4">
    <source>
        <dbReference type="ARBA" id="ARBA00012339"/>
    </source>
</evidence>
<keyword evidence="6 9" id="KW-0658">Purine biosynthesis</keyword>
<evidence type="ECO:0000256" key="9">
    <source>
        <dbReference type="RuleBase" id="RU361172"/>
    </source>
</evidence>
<evidence type="ECO:0000256" key="1">
    <source>
        <dbReference type="ARBA" id="ARBA00004706"/>
    </source>
</evidence>
<dbReference type="InterPro" id="IPR013539">
    <property type="entry name" value="PurB_C"/>
</dbReference>
<dbReference type="InterPro" id="IPR020557">
    <property type="entry name" value="Fumarate_lyase_CS"/>
</dbReference>
<name>A0AAE0FFP2_9CHLO</name>
<dbReference type="Pfam" id="PF08328">
    <property type="entry name" value="ASL_C"/>
    <property type="match status" value="1"/>
</dbReference>
<dbReference type="FunFam" id="1.20.200.10:FF:000004">
    <property type="entry name" value="Adenylosuccinate lyase"/>
    <property type="match status" value="1"/>
</dbReference>
<dbReference type="InterPro" id="IPR000362">
    <property type="entry name" value="Fumarate_lyase_fam"/>
</dbReference>
<dbReference type="PANTHER" id="PTHR43411:SF1">
    <property type="entry name" value="ADENYLOSUCCINATE LYASE"/>
    <property type="match status" value="1"/>
</dbReference>
<dbReference type="PRINTS" id="PR00149">
    <property type="entry name" value="FUMRATELYASE"/>
</dbReference>
<reference evidence="13 14" key="1">
    <citation type="journal article" date="2015" name="Genome Biol. Evol.">
        <title>Comparative Genomics of a Bacterivorous Green Alga Reveals Evolutionary Causalities and Consequences of Phago-Mixotrophic Mode of Nutrition.</title>
        <authorList>
            <person name="Burns J.A."/>
            <person name="Paasch A."/>
            <person name="Narechania A."/>
            <person name="Kim E."/>
        </authorList>
    </citation>
    <scope>NUCLEOTIDE SEQUENCE [LARGE SCALE GENOMIC DNA]</scope>
    <source>
        <strain evidence="13 14">PLY_AMNH</strain>
    </source>
</reference>
<evidence type="ECO:0000259" key="11">
    <source>
        <dbReference type="Pfam" id="PF00206"/>
    </source>
</evidence>
<dbReference type="InterPro" id="IPR008948">
    <property type="entry name" value="L-Aspartase-like"/>
</dbReference>